<keyword evidence="1" id="KW-0560">Oxidoreductase</keyword>
<evidence type="ECO:0000313" key="3">
    <source>
        <dbReference type="EMBL" id="GAA4298790.1"/>
    </source>
</evidence>
<organism evidence="3 4">
    <name type="scientific">Nibribacter koreensis</name>
    <dbReference type="NCBI Taxonomy" id="1084519"/>
    <lineage>
        <taxon>Bacteria</taxon>
        <taxon>Pseudomonadati</taxon>
        <taxon>Bacteroidota</taxon>
        <taxon>Cytophagia</taxon>
        <taxon>Cytophagales</taxon>
        <taxon>Hymenobacteraceae</taxon>
        <taxon>Nibribacter</taxon>
    </lineage>
</organism>
<evidence type="ECO:0000259" key="2">
    <source>
        <dbReference type="Pfam" id="PF03807"/>
    </source>
</evidence>
<dbReference type="EMBL" id="BAABGX010000001">
    <property type="protein sequence ID" value="GAA4298790.1"/>
    <property type="molecule type" value="Genomic_DNA"/>
</dbReference>
<dbReference type="Proteomes" id="UP001501844">
    <property type="component" value="Unassembled WGS sequence"/>
</dbReference>
<dbReference type="InterPro" id="IPR036291">
    <property type="entry name" value="NAD(P)-bd_dom_sf"/>
</dbReference>
<dbReference type="InterPro" id="IPR051267">
    <property type="entry name" value="STEAP_metalloreductase"/>
</dbReference>
<evidence type="ECO:0000313" key="4">
    <source>
        <dbReference type="Proteomes" id="UP001501844"/>
    </source>
</evidence>
<evidence type="ECO:0000256" key="1">
    <source>
        <dbReference type="ARBA" id="ARBA00023002"/>
    </source>
</evidence>
<dbReference type="SUPFAM" id="SSF51735">
    <property type="entry name" value="NAD(P)-binding Rossmann-fold domains"/>
    <property type="match status" value="1"/>
</dbReference>
<protein>
    <submittedName>
        <fullName evidence="3">NAD(P)-binding domain-containing protein</fullName>
    </submittedName>
</protein>
<gene>
    <name evidence="3" type="ORF">GCM10023183_07360</name>
</gene>
<name>A0ABP8FAN6_9BACT</name>
<dbReference type="Pfam" id="PF03807">
    <property type="entry name" value="F420_oxidored"/>
    <property type="match status" value="1"/>
</dbReference>
<keyword evidence="4" id="KW-1185">Reference proteome</keyword>
<dbReference type="RefSeq" id="WP_345162456.1">
    <property type="nucleotide sequence ID" value="NZ_BAABGX010000001.1"/>
</dbReference>
<reference evidence="4" key="1">
    <citation type="journal article" date="2019" name="Int. J. Syst. Evol. Microbiol.">
        <title>The Global Catalogue of Microorganisms (GCM) 10K type strain sequencing project: providing services to taxonomists for standard genome sequencing and annotation.</title>
        <authorList>
            <consortium name="The Broad Institute Genomics Platform"/>
            <consortium name="The Broad Institute Genome Sequencing Center for Infectious Disease"/>
            <person name="Wu L."/>
            <person name="Ma J."/>
        </authorList>
    </citation>
    <scope>NUCLEOTIDE SEQUENCE [LARGE SCALE GENOMIC DNA]</scope>
    <source>
        <strain evidence="4">JCM 17917</strain>
    </source>
</reference>
<proteinExistence type="predicted"/>
<dbReference type="PANTHER" id="PTHR14239">
    <property type="entry name" value="DUDULIN-RELATED"/>
    <property type="match status" value="1"/>
</dbReference>
<dbReference type="Gene3D" id="3.40.50.720">
    <property type="entry name" value="NAD(P)-binding Rossmann-like Domain"/>
    <property type="match status" value="1"/>
</dbReference>
<dbReference type="InterPro" id="IPR028939">
    <property type="entry name" value="P5C_Rdtase_cat_N"/>
</dbReference>
<sequence length="231" mass="25352">MNISVLGTGSVGQALATRLIGLGHTVYMGTRNVQDSLNKTQPDNWGNPAIGTWIRENTSVELLPFKEAVEKGTDLIVFAMNGHAAFQCLEAVGEQALQGKTMLDISNPLDFSKGFPPSLFVSNTESLGEQIQAKYPALKVVKSLNTMSNPIMVNPAILEGEHTVFVSGNDQEAKTQVTNLLKSFGWQERNIIDLGDITTARGTEMILPLWVRLYGKLQTPFFNFHVNMAKK</sequence>
<comment type="caution">
    <text evidence="3">The sequence shown here is derived from an EMBL/GenBank/DDBJ whole genome shotgun (WGS) entry which is preliminary data.</text>
</comment>
<feature type="domain" description="Pyrroline-5-carboxylate reductase catalytic N-terminal" evidence="2">
    <location>
        <begin position="3"/>
        <end position="108"/>
    </location>
</feature>
<accession>A0ABP8FAN6</accession>